<dbReference type="eggNOG" id="KOG2162">
    <property type="taxonomic scope" value="Eukaryota"/>
</dbReference>
<evidence type="ECO:0000313" key="4">
    <source>
        <dbReference type="Proteomes" id="UP000000689"/>
    </source>
</evidence>
<dbReference type="GeneID" id="11497381"/>
<name>G0WDX4_NAUDC</name>
<dbReference type="Gene3D" id="1.25.40.10">
    <property type="entry name" value="Tetratricopeptide repeat domain"/>
    <property type="match status" value="1"/>
</dbReference>
<dbReference type="STRING" id="1071378.G0WDX4"/>
<dbReference type="RefSeq" id="XP_003671228.2">
    <property type="nucleotide sequence ID" value="XM_003671180.2"/>
</dbReference>
<gene>
    <name evidence="3" type="primary">NDAI0G02100</name>
    <name evidence="3" type="ordered locus">NDAI_0G02100</name>
</gene>
<dbReference type="AlphaFoldDB" id="G0WDX4"/>
<dbReference type="HOGENOM" id="CLU_380390_0_0_1"/>
<sequence>MENGKFISHFTTILSSVLERNHVSDQNTALTRLLVVLRNKLTIHVEGVLLERQTSVILDGSDDLVGFLDQLWRDIIIPVFDWFQNWKDALIINSNQKCNSFWKMKRVLIKTFKLIHKIYYGLLELFIKKYDTAFVIPNGIITRLNLTSYNDDKENKYQLHPSSSFTVLIMKTFHCCLNYLGLVHFQTSMIEKVPGSTYEITDFKKSIRYLELASLVLPAIGNTYYFKAKIHIQCEDFANAIFEIMRGSLVRLPEYDESFELLRRIMCPNKDNDIHLILNQKLKELHKQDVEINPDMDSKIIESYFITLFGTYFTTIMWGSTIQNTDTQIEMAQALKVIFYERLKTNFVDNMDIVFKQVVIVIGGMHLMANEKGNSSALVKELNKIKLSNYIIYLEFVFDWITNITHNIIIPFWLINIENNHQYLAIIRVVLCWVKSNRGILHYSHRHDGFCQVIANLINGMIKSDSFALEAVSSRRPRRDHFFHEDIILKEFSCVNFSLTDFNDSPIFDSSNKLDRLIGSTSTDARRTCVEENKLRLQSIFVSGKKFLEKNGAGILWNDKLNAYELPNEIIDSTSTNTTLEPPGSFSSVENKTLRLNKELLDKFLKEESEISINHTNSNAFDGHIDNRHDQSISILGSHDVEVSGNNISIQAFESSSQYEMTDEVLSSQCKNNIVQSVPGNTDIVKSSSSLISSAEVHYMNEMKILSSSIETSTQQTTSVPFVQLESD</sequence>
<dbReference type="InterPro" id="IPR011990">
    <property type="entry name" value="TPR-like_helical_dom_sf"/>
</dbReference>
<dbReference type="InterPro" id="IPR019458">
    <property type="entry name" value="Est1-like_N"/>
</dbReference>
<organism evidence="3 4">
    <name type="scientific">Naumovozyma dairenensis (strain ATCC 10597 / BCRC 20456 / CBS 421 / NBRC 0211 / NRRL Y-12639)</name>
    <name type="common">Saccharomyces dairenensis</name>
    <dbReference type="NCBI Taxonomy" id="1071378"/>
    <lineage>
        <taxon>Eukaryota</taxon>
        <taxon>Fungi</taxon>
        <taxon>Dikarya</taxon>
        <taxon>Ascomycota</taxon>
        <taxon>Saccharomycotina</taxon>
        <taxon>Saccharomycetes</taxon>
        <taxon>Saccharomycetales</taxon>
        <taxon>Saccharomycetaceae</taxon>
        <taxon>Naumovozyma</taxon>
    </lineage>
</organism>
<dbReference type="InterPro" id="IPR018834">
    <property type="entry name" value="DNA/RNA-bd_Est1-type"/>
</dbReference>
<keyword evidence="4" id="KW-1185">Reference proteome</keyword>
<feature type="domain" description="Telomerase activating protein Est1-like N-terminal" evidence="2">
    <location>
        <begin position="67"/>
        <end position="191"/>
    </location>
</feature>
<feature type="domain" description="DNA/RNA-binding" evidence="1">
    <location>
        <begin position="206"/>
        <end position="497"/>
    </location>
</feature>
<dbReference type="OrthoDB" id="69928at2759"/>
<dbReference type="Pfam" id="PF10373">
    <property type="entry name" value="EST1_DNA_bind"/>
    <property type="match status" value="1"/>
</dbReference>
<dbReference type="Pfam" id="PF10374">
    <property type="entry name" value="EST1"/>
    <property type="match status" value="1"/>
</dbReference>
<dbReference type="OMA" id="EFSCVNF"/>
<reference evidence="3 4" key="1">
    <citation type="journal article" date="2011" name="Proc. Natl. Acad. Sci. U.S.A.">
        <title>Evolutionary erosion of yeast sex chromosomes by mating-type switching accidents.</title>
        <authorList>
            <person name="Gordon J.L."/>
            <person name="Armisen D."/>
            <person name="Proux-Wera E."/>
            <person name="Oheigeartaigh S.S."/>
            <person name="Byrne K.P."/>
            <person name="Wolfe K.H."/>
        </authorList>
    </citation>
    <scope>NUCLEOTIDE SEQUENCE [LARGE SCALE GENOMIC DNA]</scope>
    <source>
        <strain evidence="4">ATCC 10597 / BCRC 20456 / CBS 421 / NBRC 0211 / NRRL Y-12639</strain>
    </source>
</reference>
<dbReference type="Proteomes" id="UP000000689">
    <property type="component" value="Chromosome 7"/>
</dbReference>
<evidence type="ECO:0000259" key="2">
    <source>
        <dbReference type="Pfam" id="PF10374"/>
    </source>
</evidence>
<dbReference type="EMBL" id="HE580273">
    <property type="protein sequence ID" value="CCD25985.2"/>
    <property type="molecule type" value="Genomic_DNA"/>
</dbReference>
<protein>
    <submittedName>
        <fullName evidence="3">Uncharacterized protein</fullName>
    </submittedName>
</protein>
<evidence type="ECO:0000259" key="1">
    <source>
        <dbReference type="Pfam" id="PF10373"/>
    </source>
</evidence>
<dbReference type="KEGG" id="ndi:NDAI_0G02100"/>
<proteinExistence type="predicted"/>
<evidence type="ECO:0000313" key="3">
    <source>
        <dbReference type="EMBL" id="CCD25985.2"/>
    </source>
</evidence>
<dbReference type="SUPFAM" id="SSF48452">
    <property type="entry name" value="TPR-like"/>
    <property type="match status" value="1"/>
</dbReference>
<accession>G0WDX4</accession>